<organism evidence="2 3">
    <name type="scientific">Listeria booriae</name>
    <dbReference type="NCBI Taxonomy" id="1552123"/>
    <lineage>
        <taxon>Bacteria</taxon>
        <taxon>Bacillati</taxon>
        <taxon>Bacillota</taxon>
        <taxon>Bacilli</taxon>
        <taxon>Bacillales</taxon>
        <taxon>Listeriaceae</taxon>
        <taxon>Listeria</taxon>
    </lineage>
</organism>
<feature type="chain" id="PRO_5038863966" evidence="1">
    <location>
        <begin position="27"/>
        <end position="322"/>
    </location>
</feature>
<keyword evidence="1" id="KW-0732">Signal</keyword>
<evidence type="ECO:0000256" key="1">
    <source>
        <dbReference type="SAM" id="SignalP"/>
    </source>
</evidence>
<accession>A0A7X0WG00</accession>
<sequence length="322" mass="35677">MNKKWVKTISATLVIFLISPPFSVLTKASESSPAVVFENDEISNQKELYELAQKQEKEQIDEVKIAGEEIPLDLVDTESVIKTNTSKPENLEVSKATEVLLVDKTSDEDYSAYMTSTIFVEGDSESAISSQLIAPDKVVQSGTVDDIIVDNSSTYKKIGSDLIGKLSNNHKSLLFPTLVASWTDSKSSQKYDSGRNVLLTMKIYYHYQKKGGANHIDMNYVEYWTTPKAKGASVGYRKLEFKQMGLSGYKTGWIYNTHASYPTSNHKTVDVPDAWPPVLTGNAFVGAKIQATIYGANNKSYHVQTTTMLIDNLGVNKGRGSW</sequence>
<name>A0A7X0WG00_9LIST</name>
<evidence type="ECO:0000313" key="2">
    <source>
        <dbReference type="EMBL" id="MBC1333062.1"/>
    </source>
</evidence>
<gene>
    <name evidence="2" type="ORF">HB759_14040</name>
</gene>
<dbReference type="EMBL" id="JAAROL010000006">
    <property type="protein sequence ID" value="MBC1333062.1"/>
    <property type="molecule type" value="Genomic_DNA"/>
</dbReference>
<dbReference type="Proteomes" id="UP000532866">
    <property type="component" value="Unassembled WGS sequence"/>
</dbReference>
<feature type="signal peptide" evidence="1">
    <location>
        <begin position="1"/>
        <end position="26"/>
    </location>
</feature>
<proteinExistence type="predicted"/>
<reference evidence="2 3" key="1">
    <citation type="submission" date="2020-03" db="EMBL/GenBank/DDBJ databases">
        <title>Soil Listeria distribution.</title>
        <authorList>
            <person name="Liao J."/>
            <person name="Wiedmann M."/>
        </authorList>
    </citation>
    <scope>NUCLEOTIDE SEQUENCE [LARGE SCALE GENOMIC DNA]</scope>
    <source>
        <strain evidence="2 3">FSL L7-1833</strain>
    </source>
</reference>
<dbReference type="RefSeq" id="WP_185371466.1">
    <property type="nucleotide sequence ID" value="NZ_JAARNB010000006.1"/>
</dbReference>
<comment type="caution">
    <text evidence="2">The sequence shown here is derived from an EMBL/GenBank/DDBJ whole genome shotgun (WGS) entry which is preliminary data.</text>
</comment>
<evidence type="ECO:0000313" key="3">
    <source>
        <dbReference type="Proteomes" id="UP000532866"/>
    </source>
</evidence>
<dbReference type="AlphaFoldDB" id="A0A7X0WG00"/>
<protein>
    <submittedName>
        <fullName evidence="2">Uncharacterized protein</fullName>
    </submittedName>
</protein>